<dbReference type="EMBL" id="PYMJ01000051">
    <property type="protein sequence ID" value="PSU44262.1"/>
    <property type="molecule type" value="Genomic_DNA"/>
</dbReference>
<comment type="caution">
    <text evidence="1">The sequence shown here is derived from an EMBL/GenBank/DDBJ whole genome shotgun (WGS) entry which is preliminary data.</text>
</comment>
<dbReference type="OrthoDB" id="6623866at2"/>
<name>A0A2T3J6U0_9GAMM</name>
<proteinExistence type="predicted"/>
<evidence type="ECO:0000313" key="2">
    <source>
        <dbReference type="Proteomes" id="UP000240987"/>
    </source>
</evidence>
<accession>A0A2T3J6U0</accession>
<keyword evidence="2" id="KW-1185">Reference proteome</keyword>
<sequence>MELTAEQKQYAQIIDKHVSQFPDTTLGSEHLLITLYDYMDAFKLLIDSLTPIEKDYVYLRYPGVYRLGLLLQVMAEGIDYGSISAPNNH</sequence>
<dbReference type="Proteomes" id="UP000240987">
    <property type="component" value="Unassembled WGS sequence"/>
</dbReference>
<reference evidence="1 2" key="1">
    <citation type="submission" date="2018-01" db="EMBL/GenBank/DDBJ databases">
        <title>Whole genome sequencing of Histamine producing bacteria.</title>
        <authorList>
            <person name="Butler K."/>
        </authorList>
    </citation>
    <scope>NUCLEOTIDE SEQUENCE [LARGE SCALE GENOMIC DNA]</scope>
    <source>
        <strain evidence="1 2">JCM 12947</strain>
    </source>
</reference>
<protein>
    <submittedName>
        <fullName evidence="1">Arylsulfatase regulator</fullName>
    </submittedName>
</protein>
<organism evidence="1 2">
    <name type="scientific">Photobacterium frigidiphilum</name>
    <dbReference type="NCBI Taxonomy" id="264736"/>
    <lineage>
        <taxon>Bacteria</taxon>
        <taxon>Pseudomonadati</taxon>
        <taxon>Pseudomonadota</taxon>
        <taxon>Gammaproteobacteria</taxon>
        <taxon>Vibrionales</taxon>
        <taxon>Vibrionaceae</taxon>
        <taxon>Photobacterium</taxon>
    </lineage>
</organism>
<evidence type="ECO:0000313" key="1">
    <source>
        <dbReference type="EMBL" id="PSU44262.1"/>
    </source>
</evidence>
<dbReference type="RefSeq" id="WP_107246061.1">
    <property type="nucleotide sequence ID" value="NZ_PYMJ01000051.1"/>
</dbReference>
<dbReference type="AlphaFoldDB" id="A0A2T3J6U0"/>
<gene>
    <name evidence="1" type="ORF">C9J12_27310</name>
</gene>